<evidence type="ECO:0000313" key="6">
    <source>
        <dbReference type="Proteomes" id="UP001141253"/>
    </source>
</evidence>
<feature type="region of interest" description="Disordered" evidence="3">
    <location>
        <begin position="92"/>
        <end position="126"/>
    </location>
</feature>
<evidence type="ECO:0000256" key="2">
    <source>
        <dbReference type="SAM" id="Coils"/>
    </source>
</evidence>
<feature type="coiled-coil region" evidence="2">
    <location>
        <begin position="230"/>
        <end position="556"/>
    </location>
</feature>
<dbReference type="Proteomes" id="UP001141253">
    <property type="component" value="Chromosome 1"/>
</dbReference>
<accession>A0ABQ9C229</accession>
<evidence type="ECO:0000256" key="3">
    <source>
        <dbReference type="SAM" id="MobiDB-lite"/>
    </source>
</evidence>
<evidence type="ECO:0000259" key="4">
    <source>
        <dbReference type="PROSITE" id="PS51774"/>
    </source>
</evidence>
<dbReference type="EMBL" id="JAPFFI010000005">
    <property type="protein sequence ID" value="KAJ6393576.1"/>
    <property type="molecule type" value="Genomic_DNA"/>
</dbReference>
<name>A0ABQ9C229_9ROSI</name>
<feature type="domain" description="NAB" evidence="4">
    <location>
        <begin position="12"/>
        <end position="91"/>
    </location>
</feature>
<reference evidence="5" key="1">
    <citation type="submission" date="2022-10" db="EMBL/GenBank/DDBJ databases">
        <authorList>
            <person name="Hyden B.L."/>
            <person name="Feng K."/>
            <person name="Yates T."/>
            <person name="Jawdy S."/>
            <person name="Smart L.B."/>
            <person name="Muchero W."/>
        </authorList>
    </citation>
    <scope>NUCLEOTIDE SEQUENCE</scope>
    <source>
        <tissue evidence="5">Shoot tip</tissue>
    </source>
</reference>
<reference evidence="5" key="2">
    <citation type="journal article" date="2023" name="Int. J. Mol. Sci.">
        <title>De Novo Assembly and Annotation of 11 Diverse Shrub Willow (Salix) Genomes Reveals Novel Gene Organization in Sex-Linked Regions.</title>
        <authorList>
            <person name="Hyden B."/>
            <person name="Feng K."/>
            <person name="Yates T.B."/>
            <person name="Jawdy S."/>
            <person name="Cereghino C."/>
            <person name="Smart L.B."/>
            <person name="Muchero W."/>
        </authorList>
    </citation>
    <scope>NUCLEOTIDE SEQUENCE</scope>
    <source>
        <tissue evidence="5">Shoot tip</tissue>
    </source>
</reference>
<proteinExistence type="predicted"/>
<feature type="coiled-coil region" evidence="2">
    <location>
        <begin position="132"/>
        <end position="194"/>
    </location>
</feature>
<dbReference type="PROSITE" id="PS51774">
    <property type="entry name" value="NAB"/>
    <property type="match status" value="1"/>
</dbReference>
<keyword evidence="6" id="KW-1185">Reference proteome</keyword>
<protein>
    <recommendedName>
        <fullName evidence="4">NAB domain-containing protein</fullName>
    </recommendedName>
</protein>
<organism evidence="5 6">
    <name type="scientific">Salix suchowensis</name>
    <dbReference type="NCBI Taxonomy" id="1278906"/>
    <lineage>
        <taxon>Eukaryota</taxon>
        <taxon>Viridiplantae</taxon>
        <taxon>Streptophyta</taxon>
        <taxon>Embryophyta</taxon>
        <taxon>Tracheophyta</taxon>
        <taxon>Spermatophyta</taxon>
        <taxon>Magnoliopsida</taxon>
        <taxon>eudicotyledons</taxon>
        <taxon>Gunneridae</taxon>
        <taxon>Pentapetalae</taxon>
        <taxon>rosids</taxon>
        <taxon>fabids</taxon>
        <taxon>Malpighiales</taxon>
        <taxon>Salicaceae</taxon>
        <taxon>Saliceae</taxon>
        <taxon>Salix</taxon>
    </lineage>
</organism>
<feature type="region of interest" description="Disordered" evidence="3">
    <location>
        <begin position="46"/>
        <end position="65"/>
    </location>
</feature>
<dbReference type="PANTHER" id="PTHR47357:SF1">
    <property type="entry name" value="SPINDLE POLE BODY COMPONENT 110"/>
    <property type="match status" value="1"/>
</dbReference>
<evidence type="ECO:0000256" key="1">
    <source>
        <dbReference type="ARBA" id="ARBA00023054"/>
    </source>
</evidence>
<gene>
    <name evidence="5" type="ORF">OIU77_022915</name>
</gene>
<dbReference type="Pfam" id="PF07765">
    <property type="entry name" value="KIP1"/>
    <property type="match status" value="1"/>
</dbReference>
<keyword evidence="1 2" id="KW-0175">Coiled coil</keyword>
<feature type="coiled-coil region" evidence="2">
    <location>
        <begin position="646"/>
        <end position="701"/>
    </location>
</feature>
<sequence length="745" mass="86359">MTKKRHHFQESLKSLFGSLIDPEKDEQLKETKTEIDDKVKRILKVKKEDLEGQNGLSEENSKKDPLLELIVDLQKQYHSLYGQYDDLKGELRDKVHGKDTSSSSSSDSESDDSSKHKGSKKGRLESDYQKIIDGMKQKLEAANLELAELKSKLTATGEEKDALKMEHQTAMIKIREAEEIIRNLKLEVEREREYSSLAEMHEIHGNESSARIKELEVQMVSRSKESSIHVEGLMDQVNVLQQQLETLHSQKAELGVQLGKKTLEISEYLIQIENLKEEILSKTADQQRVQAEKESCTEQINDLELEVKALCNQNTELGEQISTEIKEKELLGEEMVRLQEKILELEKTRAERDLEFSFLQERHSTGENEASAQIMALTELASNLQQELDSLRAEKNQTQSHFEKEREEFSEKLIELENQKSDFMSQIAEQQRMLDEEEEARKKLNEEHKQVEGWFQECKASLEVAERKVEDMAEEFRKNTGSKDEMVEQLEEMIEDLRRDLEVKGDEINTLVENVRNIEVTLRLSNQKLRITEQLLTEKEESSRKAEERHQQEQRVLKERAAILSGIITANKEAYHRMVADISEKVNSSLSGLDALAMKFEEDCNRYENCILVVSKEIRIAKNWFTETNNEKEKLRKEGGELAVQLQDTKERESALKEMVEQLEVKLRMEGAEKESLTKAISQLEKKAGALEKTLKKKDEGISDLGEEKREAIRQLCVWIEYHRSRYDYLRETLSRTPLRSQRSS</sequence>
<dbReference type="PANTHER" id="PTHR47357">
    <property type="entry name" value="COP1-INTERACTIVE PROTEIN 1"/>
    <property type="match status" value="1"/>
</dbReference>
<dbReference type="InterPro" id="IPR011684">
    <property type="entry name" value="NAB"/>
</dbReference>
<evidence type="ECO:0000313" key="5">
    <source>
        <dbReference type="EMBL" id="KAJ6393576.1"/>
    </source>
</evidence>
<comment type="caution">
    <text evidence="5">The sequence shown here is derived from an EMBL/GenBank/DDBJ whole genome shotgun (WGS) entry which is preliminary data.</text>
</comment>